<evidence type="ECO:0000313" key="2">
    <source>
        <dbReference type="EMBL" id="CDW50685.1"/>
    </source>
</evidence>
<evidence type="ECO:0000256" key="1">
    <source>
        <dbReference type="SAM" id="Phobius"/>
    </source>
</evidence>
<reference evidence="2" key="1">
    <citation type="submission" date="2014-05" db="EMBL/GenBank/DDBJ databases">
        <authorList>
            <person name="Chronopoulou M."/>
        </authorList>
    </citation>
    <scope>NUCLEOTIDE SEQUENCE</scope>
    <source>
        <tissue evidence="2">Whole organism</tissue>
    </source>
</reference>
<protein>
    <submittedName>
        <fullName evidence="2">Uncharacterized protein</fullName>
    </submittedName>
</protein>
<organism evidence="2">
    <name type="scientific">Lepeophtheirus salmonis</name>
    <name type="common">Salmon louse</name>
    <name type="synonym">Caligus salmonis</name>
    <dbReference type="NCBI Taxonomy" id="72036"/>
    <lineage>
        <taxon>Eukaryota</taxon>
        <taxon>Metazoa</taxon>
        <taxon>Ecdysozoa</taxon>
        <taxon>Arthropoda</taxon>
        <taxon>Crustacea</taxon>
        <taxon>Multicrustacea</taxon>
        <taxon>Hexanauplia</taxon>
        <taxon>Copepoda</taxon>
        <taxon>Siphonostomatoida</taxon>
        <taxon>Caligidae</taxon>
        <taxon>Lepeophtheirus</taxon>
    </lineage>
</organism>
<proteinExistence type="predicted"/>
<sequence>MRSNTLEKNYMDVVALIQGVKLNGEFLCSKYTLIMKTLYQIGFIVILIIFFNINNCFQRQEHFSIPLNSLGVKSSLHPNSAHI</sequence>
<keyword evidence="1" id="KW-1133">Transmembrane helix</keyword>
<feature type="transmembrane region" description="Helical" evidence="1">
    <location>
        <begin position="37"/>
        <end position="57"/>
    </location>
</feature>
<accession>A0A0K2VK31</accession>
<name>A0A0K2VK31_LEPSM</name>
<keyword evidence="1" id="KW-0472">Membrane</keyword>
<dbReference type="AlphaFoldDB" id="A0A0K2VK31"/>
<dbReference type="EMBL" id="HACA01033324">
    <property type="protein sequence ID" value="CDW50685.1"/>
    <property type="molecule type" value="Transcribed_RNA"/>
</dbReference>
<keyword evidence="1" id="KW-0812">Transmembrane</keyword>